<dbReference type="RefSeq" id="XP_024586008.1">
    <property type="nucleotide sequence ID" value="XM_024720850.1"/>
</dbReference>
<keyword evidence="4" id="KW-1185">Reference proteome</keyword>
<feature type="region of interest" description="Disordered" evidence="2">
    <location>
        <begin position="1"/>
        <end position="25"/>
    </location>
</feature>
<dbReference type="EMBL" id="CCYD01003090">
    <property type="protein sequence ID" value="CEG49639.1"/>
    <property type="molecule type" value="Genomic_DNA"/>
</dbReference>
<evidence type="ECO:0000313" key="4">
    <source>
        <dbReference type="Proteomes" id="UP000054928"/>
    </source>
</evidence>
<name>A0A0P1B5W0_PLAHL</name>
<feature type="compositionally biased region" description="Basic and acidic residues" evidence="2">
    <location>
        <begin position="54"/>
        <end position="63"/>
    </location>
</feature>
<keyword evidence="1" id="KW-0175">Coiled coil</keyword>
<evidence type="ECO:0000256" key="1">
    <source>
        <dbReference type="SAM" id="Coils"/>
    </source>
</evidence>
<accession>A0A0P1B5W0</accession>
<dbReference type="OMA" id="NLCPFDC"/>
<organism evidence="3 4">
    <name type="scientific">Plasmopara halstedii</name>
    <name type="common">Downy mildew of sunflower</name>
    <dbReference type="NCBI Taxonomy" id="4781"/>
    <lineage>
        <taxon>Eukaryota</taxon>
        <taxon>Sar</taxon>
        <taxon>Stramenopiles</taxon>
        <taxon>Oomycota</taxon>
        <taxon>Peronosporomycetes</taxon>
        <taxon>Peronosporales</taxon>
        <taxon>Peronosporaceae</taxon>
        <taxon>Plasmopara</taxon>
    </lineage>
</organism>
<sequence>MANKKKREAVASPVSSQQTTKKKTKHVFAKTLTIDAKTAGLKDRISEDVKKVSTDRTLTDHSSLEAAKVKKKAKKKTRKKADDTAMTKKNAKIEANSAEIDDLFAILKTKKRKKNIAEENQKLAKEVKERCEKKERERLQQQIKKLEAQNTNSTACGLNPDPRPVRYDEDGLPIYTEAALQIGKGGNTQDCPFDCWCCF</sequence>
<dbReference type="PANTHER" id="PTHR34066:SF1">
    <property type="entry name" value="DUF1764 FAMILY PROTEIN"/>
    <property type="match status" value="1"/>
</dbReference>
<feature type="coiled-coil region" evidence="1">
    <location>
        <begin position="106"/>
        <end position="156"/>
    </location>
</feature>
<dbReference type="Pfam" id="PF08576">
    <property type="entry name" value="DUF1764"/>
    <property type="match status" value="1"/>
</dbReference>
<evidence type="ECO:0008006" key="5">
    <source>
        <dbReference type="Google" id="ProtNLM"/>
    </source>
</evidence>
<evidence type="ECO:0000313" key="3">
    <source>
        <dbReference type="EMBL" id="CEG49639.1"/>
    </source>
</evidence>
<dbReference type="PANTHER" id="PTHR34066">
    <property type="entry name" value="GROWTH FACTOR 2"/>
    <property type="match status" value="1"/>
</dbReference>
<dbReference type="GeneID" id="36402447"/>
<dbReference type="OrthoDB" id="20835at2759"/>
<dbReference type="InterPro" id="IPR013885">
    <property type="entry name" value="DUF1764_euk"/>
</dbReference>
<reference evidence="4" key="1">
    <citation type="submission" date="2014-09" db="EMBL/GenBank/DDBJ databases">
        <authorList>
            <person name="Sharma Rahul"/>
            <person name="Thines Marco"/>
        </authorList>
    </citation>
    <scope>NUCLEOTIDE SEQUENCE [LARGE SCALE GENOMIC DNA]</scope>
</reference>
<dbReference type="AlphaFoldDB" id="A0A0P1B5W0"/>
<feature type="compositionally biased region" description="Basic residues" evidence="2">
    <location>
        <begin position="69"/>
        <end position="79"/>
    </location>
</feature>
<feature type="region of interest" description="Disordered" evidence="2">
    <location>
        <begin position="54"/>
        <end position="88"/>
    </location>
</feature>
<proteinExistence type="predicted"/>
<protein>
    <recommendedName>
        <fullName evidence="5">DUF1764-domain-containing protein</fullName>
    </recommendedName>
</protein>
<evidence type="ECO:0000256" key="2">
    <source>
        <dbReference type="SAM" id="MobiDB-lite"/>
    </source>
</evidence>
<dbReference type="Proteomes" id="UP000054928">
    <property type="component" value="Unassembled WGS sequence"/>
</dbReference>